<feature type="domain" description="ABC transporter" evidence="8">
    <location>
        <begin position="5"/>
        <end position="254"/>
    </location>
</feature>
<evidence type="ECO:0000256" key="2">
    <source>
        <dbReference type="ARBA" id="ARBA00022448"/>
    </source>
</evidence>
<dbReference type="Proteomes" id="UP000018211">
    <property type="component" value="Unassembled WGS sequence"/>
</dbReference>
<dbReference type="EMBL" id="CAOF01000123">
    <property type="protein sequence ID" value="CCO47657.1"/>
    <property type="molecule type" value="Genomic_DNA"/>
</dbReference>
<evidence type="ECO:0000256" key="5">
    <source>
        <dbReference type="ARBA" id="ARBA00022840"/>
    </source>
</evidence>
<dbReference type="GO" id="GO:0005886">
    <property type="term" value="C:plasma membrane"/>
    <property type="evidence" value="ECO:0007669"/>
    <property type="project" value="UniProtKB-SubCell"/>
</dbReference>
<dbReference type="InterPro" id="IPR012693">
    <property type="entry name" value="ABC_transpr_PhnC"/>
</dbReference>
<sequence>MDSIVTVTDLNKTFGKNRALNSINLDLTHRGMTALLGPSGSGKSTLLRHLNGLMAGDKTDASGDIRIMGQPVQQSGKVNKQIRATRSQAGFIFQQFNLVNRLSVMTNVLIGALSETPWWRTVSGQFTIEQKRKALEALDRVGMANFAHQRVSTLSGGQQQRVAIARALMQDAKIIFADEPIASLDPESSRVVMELLQQINQQENIPVIVTLHQVEHALNYCEHVIALRDGHIFYQGSSNGLTSSQLEALYRGKTEEAGVIVEGNFAGSPAPSPAIELNQPTVNIQSKGI</sequence>
<gene>
    <name evidence="9" type="primary">phnC</name>
    <name evidence="9" type="ORF">VIBNISOn1_320038</name>
</gene>
<dbReference type="CDD" id="cd03256">
    <property type="entry name" value="ABC_PhnC_transporter"/>
    <property type="match status" value="1"/>
</dbReference>
<dbReference type="InterPro" id="IPR027417">
    <property type="entry name" value="P-loop_NTPase"/>
</dbReference>
<dbReference type="Gene3D" id="3.40.50.300">
    <property type="entry name" value="P-loop containing nucleotide triphosphate hydrolases"/>
    <property type="match status" value="1"/>
</dbReference>
<dbReference type="InterPro" id="IPR017871">
    <property type="entry name" value="ABC_transporter-like_CS"/>
</dbReference>
<dbReference type="EC" id="3.6.3.28" evidence="9"/>
<dbReference type="GO" id="GO:0016887">
    <property type="term" value="F:ATP hydrolysis activity"/>
    <property type="evidence" value="ECO:0007669"/>
    <property type="project" value="InterPro"/>
</dbReference>
<dbReference type="PANTHER" id="PTHR43166:SF6">
    <property type="entry name" value="PHOSPHONATES IMPORT ATP-BINDING PROTEIN PHNC"/>
    <property type="match status" value="1"/>
</dbReference>
<evidence type="ECO:0000256" key="4">
    <source>
        <dbReference type="ARBA" id="ARBA00022741"/>
    </source>
</evidence>
<evidence type="ECO:0000313" key="9">
    <source>
        <dbReference type="EMBL" id="CCO47657.1"/>
    </source>
</evidence>
<comment type="subcellular location">
    <subcellularLocation>
        <location evidence="1">Cell inner membrane</location>
        <topology evidence="1">Peripheral membrane protein</topology>
    </subcellularLocation>
</comment>
<evidence type="ECO:0000256" key="1">
    <source>
        <dbReference type="ARBA" id="ARBA00004417"/>
    </source>
</evidence>
<evidence type="ECO:0000256" key="6">
    <source>
        <dbReference type="ARBA" id="ARBA00022967"/>
    </source>
</evidence>
<keyword evidence="9" id="KW-0378">Hydrolase</keyword>
<proteinExistence type="predicted"/>
<dbReference type="PROSITE" id="PS00211">
    <property type="entry name" value="ABC_TRANSPORTER_1"/>
    <property type="match status" value="1"/>
</dbReference>
<dbReference type="InterPro" id="IPR003439">
    <property type="entry name" value="ABC_transporter-like_ATP-bd"/>
</dbReference>
<keyword evidence="6" id="KW-1278">Translocase</keyword>
<keyword evidence="5 9" id="KW-0067">ATP-binding</keyword>
<dbReference type="SUPFAM" id="SSF52540">
    <property type="entry name" value="P-loop containing nucleoside triphosphate hydrolases"/>
    <property type="match status" value="1"/>
</dbReference>
<dbReference type="NCBIfam" id="TIGR02315">
    <property type="entry name" value="ABC_phnC"/>
    <property type="match status" value="1"/>
</dbReference>
<dbReference type="NCBIfam" id="NF007438">
    <property type="entry name" value="PRK09984.1"/>
    <property type="match status" value="1"/>
</dbReference>
<dbReference type="RefSeq" id="WP_022597421.1">
    <property type="nucleotide sequence ID" value="NZ_LK391965.1"/>
</dbReference>
<comment type="caution">
    <text evidence="9">The sequence shown here is derived from an EMBL/GenBank/DDBJ whole genome shotgun (WGS) entry which is preliminary data.</text>
</comment>
<keyword evidence="3" id="KW-1003">Cell membrane</keyword>
<evidence type="ECO:0000256" key="3">
    <source>
        <dbReference type="ARBA" id="ARBA00022475"/>
    </source>
</evidence>
<accession>A0AAV2VSP4</accession>
<dbReference type="GO" id="GO:0015416">
    <property type="term" value="F:ABC-type phosphonate transporter activity"/>
    <property type="evidence" value="ECO:0007669"/>
    <property type="project" value="InterPro"/>
</dbReference>
<dbReference type="InterPro" id="IPR003593">
    <property type="entry name" value="AAA+_ATPase"/>
</dbReference>
<evidence type="ECO:0000256" key="7">
    <source>
        <dbReference type="ARBA" id="ARBA00023136"/>
    </source>
</evidence>
<evidence type="ECO:0000259" key="8">
    <source>
        <dbReference type="PROSITE" id="PS50893"/>
    </source>
</evidence>
<reference evidence="9 10" key="1">
    <citation type="journal article" date="2013" name="ISME J.">
        <title>Comparative genomics of pathogenic lineages of Vibrio nigripulchritudo identifies virulence-associated traits.</title>
        <authorList>
            <person name="Goudenege D."/>
            <person name="Labreuche Y."/>
            <person name="Krin E."/>
            <person name="Ansquer D."/>
            <person name="Mangenot S."/>
            <person name="Calteau A."/>
            <person name="Medigue C."/>
            <person name="Mazel D."/>
            <person name="Polz M.F."/>
            <person name="Le Roux F."/>
        </authorList>
    </citation>
    <scope>NUCLEOTIDE SEQUENCE [LARGE SCALE GENOMIC DNA]</scope>
    <source>
        <strain evidence="9 10">SOn1</strain>
    </source>
</reference>
<dbReference type="InterPro" id="IPR050086">
    <property type="entry name" value="MetN_ABC_transporter-like"/>
</dbReference>
<dbReference type="Pfam" id="PF00005">
    <property type="entry name" value="ABC_tran"/>
    <property type="match status" value="1"/>
</dbReference>
<evidence type="ECO:0000313" key="10">
    <source>
        <dbReference type="Proteomes" id="UP000018211"/>
    </source>
</evidence>
<dbReference type="SMART" id="SM00382">
    <property type="entry name" value="AAA"/>
    <property type="match status" value="1"/>
</dbReference>
<dbReference type="PROSITE" id="PS50893">
    <property type="entry name" value="ABC_TRANSPORTER_2"/>
    <property type="match status" value="1"/>
</dbReference>
<dbReference type="PANTHER" id="PTHR43166">
    <property type="entry name" value="AMINO ACID IMPORT ATP-BINDING PROTEIN"/>
    <property type="match status" value="1"/>
</dbReference>
<dbReference type="GO" id="GO:0005524">
    <property type="term" value="F:ATP binding"/>
    <property type="evidence" value="ECO:0007669"/>
    <property type="project" value="UniProtKB-KW"/>
</dbReference>
<keyword evidence="2" id="KW-0813">Transport</keyword>
<keyword evidence="7" id="KW-0472">Membrane</keyword>
<dbReference type="AlphaFoldDB" id="A0AAV2VSP4"/>
<organism evidence="9 10">
    <name type="scientific">Vibrio nigripulchritudo SOn1</name>
    <dbReference type="NCBI Taxonomy" id="1238450"/>
    <lineage>
        <taxon>Bacteria</taxon>
        <taxon>Pseudomonadati</taxon>
        <taxon>Pseudomonadota</taxon>
        <taxon>Gammaproteobacteria</taxon>
        <taxon>Vibrionales</taxon>
        <taxon>Vibrionaceae</taxon>
        <taxon>Vibrio</taxon>
    </lineage>
</organism>
<name>A0AAV2VSP4_9VIBR</name>
<keyword evidence="4" id="KW-0547">Nucleotide-binding</keyword>
<protein>
    <submittedName>
        <fullName evidence="9">Phosphonates import ATP-binding protein PhnC</fullName>
        <ecNumber evidence="9">3.6.3.28</ecNumber>
    </submittedName>
</protein>